<gene>
    <name evidence="1" type="ORF">A5889_000494</name>
</gene>
<proteinExistence type="predicted"/>
<dbReference type="AlphaFoldDB" id="A0A200JDW7"/>
<sequence>MIKPYNIGEDRFTPKDRFYYVYIVEKGRIYTAKIKNETNKTITSSVLIEDNN</sequence>
<accession>A0A200JDW7</accession>
<organism evidence="1">
    <name type="scientific">Candidatus Enterococcus dunnyi</name>
    <dbReference type="NCBI Taxonomy" id="1834192"/>
    <lineage>
        <taxon>Bacteria</taxon>
        <taxon>Bacillati</taxon>
        <taxon>Bacillota</taxon>
        <taxon>Bacilli</taxon>
        <taxon>Lactobacillales</taxon>
        <taxon>Enterococcaceae</taxon>
        <taxon>Enterococcus</taxon>
    </lineage>
</organism>
<comment type="caution">
    <text evidence="1">The sequence shown here is derived from an EMBL/GenBank/DDBJ whole genome shotgun (WGS) entry which is preliminary data.</text>
</comment>
<name>A0A200JDW7_9ENTE</name>
<evidence type="ECO:0000313" key="1">
    <source>
        <dbReference type="EMBL" id="OUZ35019.1"/>
    </source>
</evidence>
<dbReference type="EMBL" id="NIBQ01000001">
    <property type="protein sequence ID" value="OUZ35019.1"/>
    <property type="molecule type" value="Genomic_DNA"/>
</dbReference>
<reference evidence="1" key="1">
    <citation type="submission" date="2017-05" db="EMBL/GenBank/DDBJ databases">
        <title>The Genome Sequence of Enterococcus sp. 9D6_DIV0238.</title>
        <authorList>
            <consortium name="The Broad Institute Genomics Platform"/>
            <consortium name="The Broad Institute Genomic Center for Infectious Diseases"/>
            <person name="Earl A."/>
            <person name="Manson A."/>
            <person name="Schwartman J."/>
            <person name="Gilmore M."/>
            <person name="Abouelleil A."/>
            <person name="Cao P."/>
            <person name="Chapman S."/>
            <person name="Cusick C."/>
            <person name="Shea T."/>
            <person name="Young S."/>
            <person name="Neafsey D."/>
            <person name="Nusbaum C."/>
            <person name="Birren B."/>
        </authorList>
    </citation>
    <scope>NUCLEOTIDE SEQUENCE [LARGE SCALE GENOMIC DNA]</scope>
    <source>
        <strain evidence="1">9D6_DIV0238</strain>
    </source>
</reference>
<protein>
    <submittedName>
        <fullName evidence="1">Uncharacterized protein</fullName>
    </submittedName>
</protein>